<dbReference type="GeneID" id="100907371"/>
<evidence type="ECO:0000313" key="3">
    <source>
        <dbReference type="Proteomes" id="UP000694867"/>
    </source>
</evidence>
<dbReference type="AlphaFoldDB" id="A0AAJ6QTL2"/>
<keyword evidence="1" id="KW-0472">Membrane</keyword>
<dbReference type="Gene3D" id="3.20.20.80">
    <property type="entry name" value="Glycosidases"/>
    <property type="match status" value="1"/>
</dbReference>
<accession>A0AAJ6QTL2</accession>
<dbReference type="GO" id="GO:1903801">
    <property type="term" value="P:L-leucine import across plasma membrane"/>
    <property type="evidence" value="ECO:0007669"/>
    <property type="project" value="TreeGrafter"/>
</dbReference>
<dbReference type="InterPro" id="IPR042280">
    <property type="entry name" value="SLC3A2"/>
</dbReference>
<name>A0AAJ6QTL2_9ACAR</name>
<dbReference type="KEGG" id="goe:100907371"/>
<gene>
    <name evidence="4" type="primary">LOC100907371</name>
</gene>
<dbReference type="GO" id="GO:0016323">
    <property type="term" value="C:basolateral plasma membrane"/>
    <property type="evidence" value="ECO:0007669"/>
    <property type="project" value="TreeGrafter"/>
</dbReference>
<keyword evidence="1" id="KW-1133">Transmembrane helix</keyword>
<feature type="domain" description="Solute carrier family 3 member 2 N-terminal" evidence="2">
    <location>
        <begin position="35"/>
        <end position="111"/>
    </location>
</feature>
<keyword evidence="3" id="KW-1185">Reference proteome</keyword>
<evidence type="ECO:0000259" key="2">
    <source>
        <dbReference type="Pfam" id="PF16028"/>
    </source>
</evidence>
<dbReference type="Pfam" id="PF16028">
    <property type="entry name" value="SLC3A2_N"/>
    <property type="match status" value="1"/>
</dbReference>
<dbReference type="InterPro" id="IPR017853">
    <property type="entry name" value="GH"/>
</dbReference>
<feature type="transmembrane region" description="Helical" evidence="1">
    <location>
        <begin position="71"/>
        <end position="92"/>
    </location>
</feature>
<dbReference type="InterPro" id="IPR031984">
    <property type="entry name" value="SLC3A2_N"/>
</dbReference>
<dbReference type="GO" id="GO:0015173">
    <property type="term" value="F:aromatic amino acid transmembrane transporter activity"/>
    <property type="evidence" value="ECO:0007669"/>
    <property type="project" value="TreeGrafter"/>
</dbReference>
<dbReference type="Proteomes" id="UP000694867">
    <property type="component" value="Unplaced"/>
</dbReference>
<dbReference type="PANTHER" id="PTHR46673">
    <property type="entry name" value="4F2 CELL-SURFACE ANTIGEN HEAVY CHAIN"/>
    <property type="match status" value="1"/>
</dbReference>
<evidence type="ECO:0000313" key="4">
    <source>
        <dbReference type="RefSeq" id="XP_003743363.1"/>
    </source>
</evidence>
<dbReference type="GO" id="GO:0015190">
    <property type="term" value="F:L-leucine transmembrane transporter activity"/>
    <property type="evidence" value="ECO:0007669"/>
    <property type="project" value="TreeGrafter"/>
</dbReference>
<dbReference type="GO" id="GO:0016324">
    <property type="term" value="C:apical plasma membrane"/>
    <property type="evidence" value="ECO:0007669"/>
    <property type="project" value="TreeGrafter"/>
</dbReference>
<dbReference type="PANTHER" id="PTHR46673:SF1">
    <property type="entry name" value="4F2 CELL-SURFACE ANTIGEN HEAVY CHAIN"/>
    <property type="match status" value="1"/>
</dbReference>
<dbReference type="GO" id="GO:0015180">
    <property type="term" value="F:L-alanine transmembrane transporter activity"/>
    <property type="evidence" value="ECO:0007669"/>
    <property type="project" value="TreeGrafter"/>
</dbReference>
<keyword evidence="1" id="KW-0812">Transmembrane</keyword>
<dbReference type="GO" id="GO:0015823">
    <property type="term" value="P:phenylalanine transport"/>
    <property type="evidence" value="ECO:0007669"/>
    <property type="project" value="TreeGrafter"/>
</dbReference>
<dbReference type="Gene3D" id="2.60.40.1180">
    <property type="entry name" value="Golgi alpha-mannosidase II"/>
    <property type="match status" value="1"/>
</dbReference>
<dbReference type="SUPFAM" id="SSF51445">
    <property type="entry name" value="(Trans)glycosidases"/>
    <property type="match status" value="1"/>
</dbReference>
<reference evidence="4" key="1">
    <citation type="submission" date="2025-08" db="UniProtKB">
        <authorList>
            <consortium name="RefSeq"/>
        </authorList>
    </citation>
    <scope>IDENTIFICATION</scope>
</reference>
<evidence type="ECO:0000256" key="1">
    <source>
        <dbReference type="SAM" id="Phobius"/>
    </source>
</evidence>
<dbReference type="RefSeq" id="XP_003743363.1">
    <property type="nucleotide sequence ID" value="XM_003743315.2"/>
</dbReference>
<sequence>MGDKMLEQIDEKSKLTTDGDTAKIKFQSSTNGEAKIEMPENGAASQQCGLTKEELMKYANDPFWIGLRRTLLVLFWLLWIALLVGAVVIIVATPGCPAAKEPEWYEKSPIYEVRVDKFVDGKLRGVHQKLPYLKDIYVSTIVLEELFNPAEQRVISPDIGDLNSLADLTKELKVILKIPLSKIQLSRDDEQRKLAGALVFWLDKGVAGFIFDEIDLIPESTYRNDFPQVVKDCGEIIANASTREFPRVAMWSSYTRRLDEAEFCVQNGTFILDYGLTSLRRGFTASQFYEQFERTTQKNRTMCRENFVFSNGDIKPLIERVTSAEHDRIIMFTLLADATPFVYFGEEHARNDTSLPDTLERKPGNRPMAMNWKTVEAFSKATENNYFRLFKDVSKIRSKNEAILSGETHLSVLDGSVVAMSRTKKKNPGFVVVTNFERSARTVNLTELGPHIPESAELTLFSTNSKTAKGKRNLQQLNIEGEETLLFEFPSI</sequence>
<dbReference type="GO" id="GO:1904273">
    <property type="term" value="P:L-alanine import across plasma membrane"/>
    <property type="evidence" value="ECO:0007669"/>
    <property type="project" value="TreeGrafter"/>
</dbReference>
<organism evidence="3 4">
    <name type="scientific">Galendromus occidentalis</name>
    <name type="common">western predatory mite</name>
    <dbReference type="NCBI Taxonomy" id="34638"/>
    <lineage>
        <taxon>Eukaryota</taxon>
        <taxon>Metazoa</taxon>
        <taxon>Ecdysozoa</taxon>
        <taxon>Arthropoda</taxon>
        <taxon>Chelicerata</taxon>
        <taxon>Arachnida</taxon>
        <taxon>Acari</taxon>
        <taxon>Parasitiformes</taxon>
        <taxon>Mesostigmata</taxon>
        <taxon>Gamasina</taxon>
        <taxon>Phytoseioidea</taxon>
        <taxon>Phytoseiidae</taxon>
        <taxon>Typhlodrominae</taxon>
        <taxon>Galendromus</taxon>
    </lineage>
</organism>
<proteinExistence type="predicted"/>
<dbReference type="InterPro" id="IPR013780">
    <property type="entry name" value="Glyco_hydro_b"/>
</dbReference>
<protein>
    <submittedName>
        <fullName evidence="4">4F2 cell-surface antigen heavy chain-like</fullName>
    </submittedName>
</protein>